<keyword evidence="1" id="KW-0812">Transmembrane</keyword>
<accession>A0A835AS67</accession>
<proteinExistence type="predicted"/>
<dbReference type="PANTHER" id="PTHR33994">
    <property type="entry name" value="OS04G0515000 PROTEIN"/>
    <property type="match status" value="1"/>
</dbReference>
<evidence type="ECO:0000256" key="1">
    <source>
        <dbReference type="SAM" id="Phobius"/>
    </source>
</evidence>
<dbReference type="OrthoDB" id="694670at2759"/>
<reference evidence="2" key="1">
    <citation type="submission" date="2020-07" db="EMBL/GenBank/DDBJ databases">
        <title>Genome sequence and genetic diversity analysis of an under-domesticated orphan crop, white fonio (Digitaria exilis).</title>
        <authorList>
            <person name="Bennetzen J.L."/>
            <person name="Chen S."/>
            <person name="Ma X."/>
            <person name="Wang X."/>
            <person name="Yssel A.E.J."/>
            <person name="Chaluvadi S.R."/>
            <person name="Johnson M."/>
            <person name="Gangashetty P."/>
            <person name="Hamidou F."/>
            <person name="Sanogo M.D."/>
            <person name="Zwaenepoel A."/>
            <person name="Wallace J."/>
            <person name="Van De Peer Y."/>
            <person name="Van Deynze A."/>
        </authorList>
    </citation>
    <scope>NUCLEOTIDE SEQUENCE</scope>
    <source>
        <tissue evidence="2">Leaves</tissue>
    </source>
</reference>
<dbReference type="PANTHER" id="PTHR33994:SF29">
    <property type="entry name" value="LATE EMBRYOGENESIS ABUNDANT PROTEIN LEA-2 SUBGROUP DOMAIN-CONTAINING PROTEIN"/>
    <property type="match status" value="1"/>
</dbReference>
<feature type="transmembrane region" description="Helical" evidence="1">
    <location>
        <begin position="26"/>
        <end position="44"/>
    </location>
</feature>
<dbReference type="AlphaFoldDB" id="A0A835AS67"/>
<evidence type="ECO:0000313" key="3">
    <source>
        <dbReference type="Proteomes" id="UP000636709"/>
    </source>
</evidence>
<gene>
    <name evidence="2" type="ORF">HU200_050396</name>
</gene>
<name>A0A835AS67_9POAL</name>
<sequence>MTRSGTGGERSNDQVVEHHPFRCRHVLVVLCFSGLLFALIYWGSPVHDDPTFSVRVNPASGPRFNLTLRVDNDQDFATCREEVTATVLYGGTVVVGWADVPDFCVDKRASAELSVPLSHADVVLTDDLRRRMAVELRSGELELVVEMRLVFHKGFIPWDYCYECHQSRSRQTFQMCSVKPEQGYAQCQRLLLV</sequence>
<dbReference type="EMBL" id="JACEFO010002250">
    <property type="protein sequence ID" value="KAF8670731.1"/>
    <property type="molecule type" value="Genomic_DNA"/>
</dbReference>
<evidence type="ECO:0000313" key="2">
    <source>
        <dbReference type="EMBL" id="KAF8670731.1"/>
    </source>
</evidence>
<keyword evidence="1" id="KW-0472">Membrane</keyword>
<protein>
    <submittedName>
        <fullName evidence="2">Uncharacterized protein</fullName>
    </submittedName>
</protein>
<organism evidence="2 3">
    <name type="scientific">Digitaria exilis</name>
    <dbReference type="NCBI Taxonomy" id="1010633"/>
    <lineage>
        <taxon>Eukaryota</taxon>
        <taxon>Viridiplantae</taxon>
        <taxon>Streptophyta</taxon>
        <taxon>Embryophyta</taxon>
        <taxon>Tracheophyta</taxon>
        <taxon>Spermatophyta</taxon>
        <taxon>Magnoliopsida</taxon>
        <taxon>Liliopsida</taxon>
        <taxon>Poales</taxon>
        <taxon>Poaceae</taxon>
        <taxon>PACMAD clade</taxon>
        <taxon>Panicoideae</taxon>
        <taxon>Panicodae</taxon>
        <taxon>Paniceae</taxon>
        <taxon>Anthephorinae</taxon>
        <taxon>Digitaria</taxon>
    </lineage>
</organism>
<dbReference type="Proteomes" id="UP000636709">
    <property type="component" value="Unassembled WGS sequence"/>
</dbReference>
<keyword evidence="1" id="KW-1133">Transmembrane helix</keyword>
<comment type="caution">
    <text evidence="2">The sequence shown here is derived from an EMBL/GenBank/DDBJ whole genome shotgun (WGS) entry which is preliminary data.</text>
</comment>
<keyword evidence="3" id="KW-1185">Reference proteome</keyword>